<proteinExistence type="predicted"/>
<dbReference type="EMBL" id="JAYMYQ010000011">
    <property type="protein sequence ID" value="KAK7305674.1"/>
    <property type="molecule type" value="Genomic_DNA"/>
</dbReference>
<gene>
    <name evidence="1" type="ORF">VNO77_43583</name>
</gene>
<reference evidence="1 2" key="1">
    <citation type="submission" date="2024-01" db="EMBL/GenBank/DDBJ databases">
        <title>The genomes of 5 underutilized Papilionoideae crops provide insights into root nodulation and disease resistanc.</title>
        <authorList>
            <person name="Jiang F."/>
        </authorList>
    </citation>
    <scope>NUCLEOTIDE SEQUENCE [LARGE SCALE GENOMIC DNA]</scope>
    <source>
        <strain evidence="1">LVBAO_FW01</strain>
        <tissue evidence="1">Leaves</tissue>
    </source>
</reference>
<keyword evidence="2" id="KW-1185">Reference proteome</keyword>
<organism evidence="1 2">
    <name type="scientific">Canavalia gladiata</name>
    <name type="common">Sword bean</name>
    <name type="synonym">Dolichos gladiatus</name>
    <dbReference type="NCBI Taxonomy" id="3824"/>
    <lineage>
        <taxon>Eukaryota</taxon>
        <taxon>Viridiplantae</taxon>
        <taxon>Streptophyta</taxon>
        <taxon>Embryophyta</taxon>
        <taxon>Tracheophyta</taxon>
        <taxon>Spermatophyta</taxon>
        <taxon>Magnoliopsida</taxon>
        <taxon>eudicotyledons</taxon>
        <taxon>Gunneridae</taxon>
        <taxon>Pentapetalae</taxon>
        <taxon>rosids</taxon>
        <taxon>fabids</taxon>
        <taxon>Fabales</taxon>
        <taxon>Fabaceae</taxon>
        <taxon>Papilionoideae</taxon>
        <taxon>50 kb inversion clade</taxon>
        <taxon>NPAAA clade</taxon>
        <taxon>indigoferoid/millettioid clade</taxon>
        <taxon>Phaseoleae</taxon>
        <taxon>Canavalia</taxon>
    </lineage>
</organism>
<evidence type="ECO:0000313" key="2">
    <source>
        <dbReference type="Proteomes" id="UP001367508"/>
    </source>
</evidence>
<sequence>MCSRFTWRSANCQGLPIKRPQSSFHSLSTIYFSGRVKSDSHVWAAHPYLKWISIINPPQIHSHRSSKIEDSYNDLRPFSVAGPIQNGH</sequence>
<evidence type="ECO:0000313" key="1">
    <source>
        <dbReference type="EMBL" id="KAK7305674.1"/>
    </source>
</evidence>
<protein>
    <submittedName>
        <fullName evidence="1">Uncharacterized protein</fullName>
    </submittedName>
</protein>
<comment type="caution">
    <text evidence="1">The sequence shown here is derived from an EMBL/GenBank/DDBJ whole genome shotgun (WGS) entry which is preliminary data.</text>
</comment>
<accession>A0AAN9PPJ9</accession>
<dbReference type="AlphaFoldDB" id="A0AAN9PPJ9"/>
<name>A0AAN9PPJ9_CANGL</name>
<dbReference type="Proteomes" id="UP001367508">
    <property type="component" value="Unassembled WGS sequence"/>
</dbReference>